<organism evidence="2 3">
    <name type="scientific">Mycobacterium tuberculosis</name>
    <dbReference type="NCBI Taxonomy" id="1773"/>
    <lineage>
        <taxon>Bacteria</taxon>
        <taxon>Bacillati</taxon>
        <taxon>Actinomycetota</taxon>
        <taxon>Actinomycetes</taxon>
        <taxon>Mycobacteriales</taxon>
        <taxon>Mycobacteriaceae</taxon>
        <taxon>Mycobacterium</taxon>
        <taxon>Mycobacterium tuberculosis complex</taxon>
    </lineage>
</organism>
<dbReference type="AlphaFoldDB" id="A0A654U644"/>
<proteinExistence type="predicted"/>
<evidence type="ECO:0000313" key="3">
    <source>
        <dbReference type="Proteomes" id="UP000046680"/>
    </source>
</evidence>
<protein>
    <submittedName>
        <fullName evidence="2">Uncharacterized protein</fullName>
    </submittedName>
</protein>
<feature type="region of interest" description="Disordered" evidence="1">
    <location>
        <begin position="47"/>
        <end position="70"/>
    </location>
</feature>
<name>A0A654U644_MYCTX</name>
<dbReference type="Proteomes" id="UP000046680">
    <property type="component" value="Unassembled WGS sequence"/>
</dbReference>
<evidence type="ECO:0000313" key="2">
    <source>
        <dbReference type="EMBL" id="CFS09908.1"/>
    </source>
</evidence>
<feature type="compositionally biased region" description="Low complexity" evidence="1">
    <location>
        <begin position="50"/>
        <end position="60"/>
    </location>
</feature>
<sequence>MATGPTMSRTASRIFSARRMPAALIDGSSSRKMVRCVRDLAQWANSSSRPAACTPPTTAPIDEPAIPTMS</sequence>
<reference evidence="2 3" key="1">
    <citation type="submission" date="2015-03" db="EMBL/GenBank/DDBJ databases">
        <authorList>
            <consortium name="Pathogen Informatics"/>
        </authorList>
    </citation>
    <scope>NUCLEOTIDE SEQUENCE [LARGE SCALE GENOMIC DNA]</scope>
    <source>
        <strain evidence="2 3">C09601061</strain>
    </source>
</reference>
<gene>
    <name evidence="2" type="ORF">ERS007657_04008</name>
</gene>
<dbReference type="EMBL" id="CGCX01002287">
    <property type="protein sequence ID" value="CFS09908.1"/>
    <property type="molecule type" value="Genomic_DNA"/>
</dbReference>
<accession>A0A654U644</accession>
<evidence type="ECO:0000256" key="1">
    <source>
        <dbReference type="SAM" id="MobiDB-lite"/>
    </source>
</evidence>